<feature type="compositionally biased region" description="Low complexity" evidence="1">
    <location>
        <begin position="83"/>
        <end position="101"/>
    </location>
</feature>
<evidence type="ECO:0008006" key="5">
    <source>
        <dbReference type="Google" id="ProtNLM"/>
    </source>
</evidence>
<organism evidence="3 4">
    <name type="scientific">Massilia soli</name>
    <dbReference type="NCBI Taxonomy" id="2792854"/>
    <lineage>
        <taxon>Bacteria</taxon>
        <taxon>Pseudomonadati</taxon>
        <taxon>Pseudomonadota</taxon>
        <taxon>Betaproteobacteria</taxon>
        <taxon>Burkholderiales</taxon>
        <taxon>Oxalobacteraceae</taxon>
        <taxon>Telluria group</taxon>
        <taxon>Massilia</taxon>
    </lineage>
</organism>
<feature type="region of interest" description="Disordered" evidence="1">
    <location>
        <begin position="82"/>
        <end position="111"/>
    </location>
</feature>
<accession>A0ABS7SID9</accession>
<name>A0ABS7SID9_9BURK</name>
<dbReference type="PROSITE" id="PS51257">
    <property type="entry name" value="PROKAR_LIPOPROTEIN"/>
    <property type="match status" value="1"/>
</dbReference>
<reference evidence="3 4" key="1">
    <citation type="submission" date="2021-08" db="EMBL/GenBank/DDBJ databases">
        <title>Massilia sp. R798.</title>
        <authorList>
            <person name="Baek J.H."/>
            <person name="Jung H.S."/>
            <person name="Kim K.R."/>
            <person name="Jeon C.O."/>
        </authorList>
    </citation>
    <scope>NUCLEOTIDE SEQUENCE [LARGE SCALE GENOMIC DNA]</scope>
    <source>
        <strain evidence="3 4">R798</strain>
    </source>
</reference>
<feature type="transmembrane region" description="Helical" evidence="2">
    <location>
        <begin position="12"/>
        <end position="34"/>
    </location>
</feature>
<feature type="transmembrane region" description="Helical" evidence="2">
    <location>
        <begin position="46"/>
        <end position="73"/>
    </location>
</feature>
<evidence type="ECO:0000313" key="3">
    <source>
        <dbReference type="EMBL" id="MBZ2205978.1"/>
    </source>
</evidence>
<gene>
    <name evidence="3" type="ORF">I4X03_001755</name>
</gene>
<comment type="caution">
    <text evidence="3">The sequence shown here is derived from an EMBL/GenBank/DDBJ whole genome shotgun (WGS) entry which is preliminary data.</text>
</comment>
<evidence type="ECO:0000256" key="1">
    <source>
        <dbReference type="SAM" id="MobiDB-lite"/>
    </source>
</evidence>
<keyword evidence="2" id="KW-0472">Membrane</keyword>
<dbReference type="EMBL" id="JAFBIL020000001">
    <property type="protein sequence ID" value="MBZ2205978.1"/>
    <property type="molecule type" value="Genomic_DNA"/>
</dbReference>
<keyword evidence="2" id="KW-0812">Transmembrane</keyword>
<dbReference type="Proteomes" id="UP000809349">
    <property type="component" value="Unassembled WGS sequence"/>
</dbReference>
<keyword evidence="2" id="KW-1133">Transmembrane helix</keyword>
<keyword evidence="4" id="KW-1185">Reference proteome</keyword>
<protein>
    <recommendedName>
        <fullName evidence="5">DUF2484 family protein</fullName>
    </recommendedName>
</protein>
<evidence type="ECO:0000313" key="4">
    <source>
        <dbReference type="Proteomes" id="UP000809349"/>
    </source>
</evidence>
<sequence>MKPPVLPWRALIAANLWFAIACLAAGWLGLLLALPPGYASPLSPAAGIGIAVLAAFGWRLLPGLAVAAVMLGLPSRRCPNMNASSARSRARSMPAAPAWRRAASRRPRAPT</sequence>
<dbReference type="RefSeq" id="WP_223464715.1">
    <property type="nucleotide sequence ID" value="NZ_JAFBIL020000001.1"/>
</dbReference>
<feature type="compositionally biased region" description="Basic residues" evidence="1">
    <location>
        <begin position="102"/>
        <end position="111"/>
    </location>
</feature>
<proteinExistence type="predicted"/>
<evidence type="ECO:0000256" key="2">
    <source>
        <dbReference type="SAM" id="Phobius"/>
    </source>
</evidence>